<organism evidence="2 3">
    <name type="scientific">Paenibacillus ginsengarvi</name>
    <dbReference type="NCBI Taxonomy" id="400777"/>
    <lineage>
        <taxon>Bacteria</taxon>
        <taxon>Bacillati</taxon>
        <taxon>Bacillota</taxon>
        <taxon>Bacilli</taxon>
        <taxon>Bacillales</taxon>
        <taxon>Paenibacillaceae</taxon>
        <taxon>Paenibacillus</taxon>
    </lineage>
</organism>
<dbReference type="Proteomes" id="UP000282311">
    <property type="component" value="Unassembled WGS sequence"/>
</dbReference>
<dbReference type="RefSeq" id="WP_120751152.1">
    <property type="nucleotide sequence ID" value="NZ_RBAH01000033.1"/>
</dbReference>
<evidence type="ECO:0000313" key="2">
    <source>
        <dbReference type="EMBL" id="RKN70045.1"/>
    </source>
</evidence>
<keyword evidence="3" id="KW-1185">Reference proteome</keyword>
<accession>A0A3B0B7F2</accession>
<dbReference type="AlphaFoldDB" id="A0A3B0B7F2"/>
<proteinExistence type="predicted"/>
<evidence type="ECO:0000313" key="3">
    <source>
        <dbReference type="Proteomes" id="UP000282311"/>
    </source>
</evidence>
<name>A0A3B0B7F2_9BACL</name>
<keyword evidence="1" id="KW-0472">Membrane</keyword>
<dbReference type="EMBL" id="RBAH01000033">
    <property type="protein sequence ID" value="RKN70045.1"/>
    <property type="molecule type" value="Genomic_DNA"/>
</dbReference>
<evidence type="ECO:0000256" key="1">
    <source>
        <dbReference type="SAM" id="Phobius"/>
    </source>
</evidence>
<protein>
    <submittedName>
        <fullName evidence="2">Uncharacterized protein</fullName>
    </submittedName>
</protein>
<feature type="transmembrane region" description="Helical" evidence="1">
    <location>
        <begin position="32"/>
        <end position="52"/>
    </location>
</feature>
<comment type="caution">
    <text evidence="2">The sequence shown here is derived from an EMBL/GenBank/DDBJ whole genome shotgun (WGS) entry which is preliminary data.</text>
</comment>
<reference evidence="2 3" key="1">
    <citation type="journal article" date="2007" name="Int. J. Syst. Evol. Microbiol.">
        <title>Paenibacillus ginsengarvi sp. nov., isolated from soil from ginseng cultivation.</title>
        <authorList>
            <person name="Yoon M.H."/>
            <person name="Ten L.N."/>
            <person name="Im W.T."/>
        </authorList>
    </citation>
    <scope>NUCLEOTIDE SEQUENCE [LARGE SCALE GENOMIC DNA]</scope>
    <source>
        <strain evidence="2 3">KCTC 13059</strain>
    </source>
</reference>
<keyword evidence="1" id="KW-1133">Transmembrane helix</keyword>
<sequence>MNPLVLPLLLIAIVLAYSIWPNTSYLIEFFQVWPLYSIVFGVFLPLLLWMLGKLKRHRAAAKKPSP</sequence>
<gene>
    <name evidence="2" type="ORF">D7M11_30950</name>
</gene>
<keyword evidence="1" id="KW-0812">Transmembrane</keyword>